<dbReference type="AlphaFoldDB" id="A0A8T9C8P0"/>
<dbReference type="PANTHER" id="PTHR33112:SF16">
    <property type="entry name" value="HETEROKARYON INCOMPATIBILITY DOMAIN-CONTAINING PROTEIN"/>
    <property type="match status" value="1"/>
</dbReference>
<gene>
    <name evidence="3" type="ORF">LSUE1_G007157</name>
</gene>
<evidence type="ECO:0000256" key="1">
    <source>
        <dbReference type="SAM" id="MobiDB-lite"/>
    </source>
</evidence>
<dbReference type="OrthoDB" id="5125733at2759"/>
<evidence type="ECO:0000259" key="2">
    <source>
        <dbReference type="Pfam" id="PF06985"/>
    </source>
</evidence>
<dbReference type="Pfam" id="PF06985">
    <property type="entry name" value="HET"/>
    <property type="match status" value="1"/>
</dbReference>
<evidence type="ECO:0000313" key="4">
    <source>
        <dbReference type="Proteomes" id="UP000469558"/>
    </source>
</evidence>
<feature type="domain" description="Heterokaryon incompatibility" evidence="2">
    <location>
        <begin position="239"/>
        <end position="380"/>
    </location>
</feature>
<dbReference type="EMBL" id="QGMK01000966">
    <property type="protein sequence ID" value="TVY75726.1"/>
    <property type="molecule type" value="Genomic_DNA"/>
</dbReference>
<evidence type="ECO:0000313" key="3">
    <source>
        <dbReference type="EMBL" id="TVY75726.1"/>
    </source>
</evidence>
<sequence length="672" mass="74897">MPHTKDDNGKFPAASATTTPTSRSEHLCHKCAAMTGTTSGLRDLCSINGYVHHKITEVQATIDAGCKFCAAIFSGDCAAPDQWGEGWFVVVWACGGVERDDGKRSDPALGRLGHLLIEAIPENGEHAFGFGQMSRRMFPLQKFRVFTDCEEEEVECCVPTENEGGTSFKIPQLPLSIPVTGEQVAKECRKLLDGCILNHASCRQNSLPTLPSRVIDVEAIGNEHGLAFHSSTPGEQAPYVTLSYCWGAPPHVFTTTRATLDDPSLLDWNKAPATLKDAIAATRDLGIRYLWVDAVCIAQDDEHDKSQEIKMMGSIYKNATITIAATCSPSSKEGFLKPREFGKVALPLATGSQERTLWVCTERMLFPEEPLHTRGWTLQESVLSRRILYYESKCLYWQCQGSQPEPVVPAWSFVSLGSRVLALLSTLKSSLNEPKDPGMFKLFWDRIQYNYSRRRLTNSEDRFRALGGVAEEFQRISQDTYLAGMWKDSIIETLGWRCFNMPERIQLQKEHHIAHQPPSWSWLCTHQGLIGTEYVLTDESPKLISCSVKLADESFAFGNVLGGTIVIMAITICSTALQTRDLPTISLALDCICLSKKEQLEPRAKDFVGDEYCYCYLGKSSNGERSYGLLLRSRGNGSYVREGGISFDESWYPVPDSMWSRKEAVLREICIV</sequence>
<protein>
    <recommendedName>
        <fullName evidence="2">Heterokaryon incompatibility domain-containing protein</fullName>
    </recommendedName>
</protein>
<comment type="caution">
    <text evidence="3">The sequence shown here is derived from an EMBL/GenBank/DDBJ whole genome shotgun (WGS) entry which is preliminary data.</text>
</comment>
<proteinExistence type="predicted"/>
<dbReference type="InterPro" id="IPR010730">
    <property type="entry name" value="HET"/>
</dbReference>
<feature type="region of interest" description="Disordered" evidence="1">
    <location>
        <begin position="1"/>
        <end position="20"/>
    </location>
</feature>
<dbReference type="PANTHER" id="PTHR33112">
    <property type="entry name" value="DOMAIN PROTEIN, PUTATIVE-RELATED"/>
    <property type="match status" value="1"/>
</dbReference>
<keyword evidence="4" id="KW-1185">Reference proteome</keyword>
<organism evidence="3 4">
    <name type="scientific">Lachnellula suecica</name>
    <dbReference type="NCBI Taxonomy" id="602035"/>
    <lineage>
        <taxon>Eukaryota</taxon>
        <taxon>Fungi</taxon>
        <taxon>Dikarya</taxon>
        <taxon>Ascomycota</taxon>
        <taxon>Pezizomycotina</taxon>
        <taxon>Leotiomycetes</taxon>
        <taxon>Helotiales</taxon>
        <taxon>Lachnaceae</taxon>
        <taxon>Lachnellula</taxon>
    </lineage>
</organism>
<reference evidence="3 4" key="1">
    <citation type="submission" date="2018-05" db="EMBL/GenBank/DDBJ databases">
        <title>Genome sequencing and assembly of the regulated plant pathogen Lachnellula willkommii and related sister species for the development of diagnostic species identification markers.</title>
        <authorList>
            <person name="Giroux E."/>
            <person name="Bilodeau G."/>
        </authorList>
    </citation>
    <scope>NUCLEOTIDE SEQUENCE [LARGE SCALE GENOMIC DNA]</scope>
    <source>
        <strain evidence="3 4">CBS 268.59</strain>
    </source>
</reference>
<name>A0A8T9C8P0_9HELO</name>
<accession>A0A8T9C8P0</accession>
<dbReference type="Proteomes" id="UP000469558">
    <property type="component" value="Unassembled WGS sequence"/>
</dbReference>